<accession>A0ABV0C3D2</accession>
<proteinExistence type="predicted"/>
<reference evidence="1 2" key="1">
    <citation type="submission" date="2024-04" db="EMBL/GenBank/DDBJ databases">
        <title>WGS of bacteria from Torrens River.</title>
        <authorList>
            <person name="Wyrsch E.R."/>
            <person name="Drigo B."/>
        </authorList>
    </citation>
    <scope>NUCLEOTIDE SEQUENCE [LARGE SCALE GENOMIC DNA]</scope>
    <source>
        <strain evidence="1 2">TWI391</strain>
    </source>
</reference>
<name>A0ABV0C3D2_9SPHI</name>
<evidence type="ECO:0000313" key="2">
    <source>
        <dbReference type="Proteomes" id="UP001409291"/>
    </source>
</evidence>
<evidence type="ECO:0000313" key="1">
    <source>
        <dbReference type="EMBL" id="MEN5380122.1"/>
    </source>
</evidence>
<comment type="caution">
    <text evidence="1">The sequence shown here is derived from an EMBL/GenBank/DDBJ whole genome shotgun (WGS) entry which is preliminary data.</text>
</comment>
<protein>
    <submittedName>
        <fullName evidence="1">Uncharacterized protein</fullName>
    </submittedName>
</protein>
<keyword evidence="2" id="KW-1185">Reference proteome</keyword>
<sequence>MWVPLASDSPYETIFEGKKDIDWMFPLESVLAKAVNRQFALVHASVPLLFAKAIVEDAIAGSGFQQLLYATGICRYLYVFTFFGA</sequence>
<dbReference type="Proteomes" id="UP001409291">
    <property type="component" value="Unassembled WGS sequence"/>
</dbReference>
<dbReference type="RefSeq" id="WP_346582986.1">
    <property type="nucleotide sequence ID" value="NZ_JBDJNQ010000014.1"/>
</dbReference>
<dbReference type="EMBL" id="JBDJNQ010000014">
    <property type="protein sequence ID" value="MEN5380122.1"/>
    <property type="molecule type" value="Genomic_DNA"/>
</dbReference>
<organism evidence="1 2">
    <name type="scientific">Sphingobacterium kitahiroshimense</name>
    <dbReference type="NCBI Taxonomy" id="470446"/>
    <lineage>
        <taxon>Bacteria</taxon>
        <taxon>Pseudomonadati</taxon>
        <taxon>Bacteroidota</taxon>
        <taxon>Sphingobacteriia</taxon>
        <taxon>Sphingobacteriales</taxon>
        <taxon>Sphingobacteriaceae</taxon>
        <taxon>Sphingobacterium</taxon>
    </lineage>
</organism>
<gene>
    <name evidence="1" type="ORF">ABE541_22840</name>
</gene>